<proteinExistence type="predicted"/>
<evidence type="ECO:0000313" key="3">
    <source>
        <dbReference type="Proteomes" id="UP000575068"/>
    </source>
</evidence>
<dbReference type="InterPro" id="IPR035093">
    <property type="entry name" value="RelE/ParE_toxin_dom_sf"/>
</dbReference>
<dbReference type="RefSeq" id="WP_322790283.1">
    <property type="nucleotide sequence ID" value="NZ_JACHOV010000001.1"/>
</dbReference>
<sequence length="102" mass="11536">MTMSYRIVFTPEARDQLDRLHAYISAAADVETASRFTDGIIDHIDGLSEFPKRGTPRDDLRSGLRTIAWRRRVTIAFVVEETDVVVVGIFYGGRDFESLLEG</sequence>
<dbReference type="EMBL" id="JACHOV010000001">
    <property type="protein sequence ID" value="MBB4639842.1"/>
    <property type="molecule type" value="Genomic_DNA"/>
</dbReference>
<dbReference type="Pfam" id="PF05016">
    <property type="entry name" value="ParE_toxin"/>
    <property type="match status" value="1"/>
</dbReference>
<name>A0A840HP73_9SPHN</name>
<evidence type="ECO:0000313" key="2">
    <source>
        <dbReference type="EMBL" id="MBB4639842.1"/>
    </source>
</evidence>
<dbReference type="InterPro" id="IPR007712">
    <property type="entry name" value="RelE/ParE_toxin"/>
</dbReference>
<dbReference type="Gene3D" id="3.30.2310.20">
    <property type="entry name" value="RelE-like"/>
    <property type="match status" value="1"/>
</dbReference>
<organism evidence="2 3">
    <name type="scientific">Rhizorhapis suberifaciens</name>
    <name type="common">corky root of lettuce</name>
    <dbReference type="NCBI Taxonomy" id="13656"/>
    <lineage>
        <taxon>Bacteria</taxon>
        <taxon>Pseudomonadati</taxon>
        <taxon>Pseudomonadota</taxon>
        <taxon>Alphaproteobacteria</taxon>
        <taxon>Sphingomonadales</taxon>
        <taxon>Sphingomonadaceae</taxon>
        <taxon>Rhizorhapis</taxon>
    </lineage>
</organism>
<dbReference type="AlphaFoldDB" id="A0A840HP73"/>
<evidence type="ECO:0000256" key="1">
    <source>
        <dbReference type="ARBA" id="ARBA00022649"/>
    </source>
</evidence>
<keyword evidence="1" id="KW-1277">Toxin-antitoxin system</keyword>
<reference evidence="2 3" key="1">
    <citation type="submission" date="2020-08" db="EMBL/GenBank/DDBJ databases">
        <title>Genomic Encyclopedia of Type Strains, Phase IV (KMG-IV): sequencing the most valuable type-strain genomes for metagenomic binning, comparative biology and taxonomic classification.</title>
        <authorList>
            <person name="Goeker M."/>
        </authorList>
    </citation>
    <scope>NUCLEOTIDE SEQUENCE [LARGE SCALE GENOMIC DNA]</scope>
    <source>
        <strain evidence="2 3">DSM 7465</strain>
    </source>
</reference>
<protein>
    <submittedName>
        <fullName evidence="2">Plasmid stabilization system protein ParE</fullName>
    </submittedName>
</protein>
<gene>
    <name evidence="2" type="ORF">HNQ99_000122</name>
</gene>
<keyword evidence="3" id="KW-1185">Reference proteome</keyword>
<accession>A0A840HP73</accession>
<dbReference type="Proteomes" id="UP000575068">
    <property type="component" value="Unassembled WGS sequence"/>
</dbReference>
<comment type="caution">
    <text evidence="2">The sequence shown here is derived from an EMBL/GenBank/DDBJ whole genome shotgun (WGS) entry which is preliminary data.</text>
</comment>